<keyword evidence="3" id="KW-0808">Transferase</keyword>
<keyword evidence="5" id="KW-0325">Glycoprotein</keyword>
<evidence type="ECO:0000313" key="7">
    <source>
        <dbReference type="Proteomes" id="UP001055439"/>
    </source>
</evidence>
<keyword evidence="4" id="KW-0472">Membrane</keyword>
<dbReference type="EMBL" id="CP097506">
    <property type="protein sequence ID" value="URD95114.1"/>
    <property type="molecule type" value="Genomic_DNA"/>
</dbReference>
<dbReference type="GO" id="GO:0016020">
    <property type="term" value="C:membrane"/>
    <property type="evidence" value="ECO:0007669"/>
    <property type="project" value="UniProtKB-SubCell"/>
</dbReference>
<dbReference type="Pfam" id="PF02485">
    <property type="entry name" value="Branch"/>
    <property type="match status" value="1"/>
</dbReference>
<evidence type="ECO:0000256" key="1">
    <source>
        <dbReference type="ARBA" id="ARBA00004606"/>
    </source>
</evidence>
<dbReference type="AlphaFoldDB" id="A0A9E7JWM1"/>
<dbReference type="OrthoDB" id="1659372at2759"/>
<gene>
    <name evidence="6" type="ORF">MUK42_34473</name>
</gene>
<dbReference type="Proteomes" id="UP001055439">
    <property type="component" value="Chromosome 4"/>
</dbReference>
<sequence length="177" mass="20349">MHLHPRPDEILSVVGLLQDEVDPMVSVMKVEKAPLESYADIGGLDASQGSLLYGSLELGKLYLPREETLANALQDPDNQHFVLLSDSCVPMHNFDYDYNYLTRTNVSFIDCFWDPGPNGNARYIDHMLPKIEAKDFRKGSQWFSMKRRHALIVLADNLYYTKFKLYCKVNTYLLILL</sequence>
<dbReference type="GO" id="GO:0016757">
    <property type="term" value="F:glycosyltransferase activity"/>
    <property type="evidence" value="ECO:0007669"/>
    <property type="project" value="UniProtKB-KW"/>
</dbReference>
<comment type="subcellular location">
    <subcellularLocation>
        <location evidence="1">Membrane</location>
        <topology evidence="1">Single-pass type II membrane protein</topology>
    </subcellularLocation>
</comment>
<dbReference type="PANTHER" id="PTHR31042">
    <property type="entry name" value="CORE-2/I-BRANCHING BETA-1,6-N-ACETYLGLUCOSAMINYLTRANSFERASE FAMILY PROTEIN-RELATED"/>
    <property type="match status" value="1"/>
</dbReference>
<dbReference type="PANTHER" id="PTHR31042:SF150">
    <property type="entry name" value="OS06G0661900 PROTEIN"/>
    <property type="match status" value="1"/>
</dbReference>
<proteinExistence type="predicted"/>
<protein>
    <submittedName>
        <fullName evidence="6">Core-2/I-Branching enzyme</fullName>
    </submittedName>
</protein>
<dbReference type="InterPro" id="IPR044174">
    <property type="entry name" value="BC10-like"/>
</dbReference>
<reference evidence="6" key="1">
    <citation type="submission" date="2022-05" db="EMBL/GenBank/DDBJ databases">
        <title>The Musa troglodytarum L. genome provides insights into the mechanism of non-climacteric behaviour and enrichment of carotenoids.</title>
        <authorList>
            <person name="Wang J."/>
        </authorList>
    </citation>
    <scope>NUCLEOTIDE SEQUENCE</scope>
    <source>
        <tissue evidence="6">Leaf</tissue>
    </source>
</reference>
<evidence type="ECO:0000256" key="2">
    <source>
        <dbReference type="ARBA" id="ARBA00022676"/>
    </source>
</evidence>
<name>A0A9E7JWM1_9LILI</name>
<accession>A0A9E7JWM1</accession>
<organism evidence="6 7">
    <name type="scientific">Musa troglodytarum</name>
    <name type="common">fe'i banana</name>
    <dbReference type="NCBI Taxonomy" id="320322"/>
    <lineage>
        <taxon>Eukaryota</taxon>
        <taxon>Viridiplantae</taxon>
        <taxon>Streptophyta</taxon>
        <taxon>Embryophyta</taxon>
        <taxon>Tracheophyta</taxon>
        <taxon>Spermatophyta</taxon>
        <taxon>Magnoliopsida</taxon>
        <taxon>Liliopsida</taxon>
        <taxon>Zingiberales</taxon>
        <taxon>Musaceae</taxon>
        <taxon>Musa</taxon>
    </lineage>
</organism>
<evidence type="ECO:0000256" key="4">
    <source>
        <dbReference type="ARBA" id="ARBA00023136"/>
    </source>
</evidence>
<keyword evidence="7" id="KW-1185">Reference proteome</keyword>
<evidence type="ECO:0000256" key="3">
    <source>
        <dbReference type="ARBA" id="ARBA00022679"/>
    </source>
</evidence>
<evidence type="ECO:0000256" key="5">
    <source>
        <dbReference type="ARBA" id="ARBA00023180"/>
    </source>
</evidence>
<dbReference type="InterPro" id="IPR003406">
    <property type="entry name" value="Glyco_trans_14"/>
</dbReference>
<evidence type="ECO:0000313" key="6">
    <source>
        <dbReference type="EMBL" id="URD95114.1"/>
    </source>
</evidence>
<keyword evidence="2" id="KW-0328">Glycosyltransferase</keyword>